<dbReference type="InterPro" id="IPR036412">
    <property type="entry name" value="HAD-like_sf"/>
</dbReference>
<dbReference type="EMBL" id="JAVBIK010000001">
    <property type="protein sequence ID" value="MDT7519710.1"/>
    <property type="molecule type" value="Genomic_DNA"/>
</dbReference>
<evidence type="ECO:0000313" key="1">
    <source>
        <dbReference type="EMBL" id="MDT7519710.1"/>
    </source>
</evidence>
<dbReference type="Gene3D" id="3.40.50.1000">
    <property type="entry name" value="HAD superfamily/HAD-like"/>
    <property type="match status" value="1"/>
</dbReference>
<gene>
    <name evidence="1" type="ORF">RAE19_13480</name>
</gene>
<dbReference type="InterPro" id="IPR023198">
    <property type="entry name" value="PGP-like_dom2"/>
</dbReference>
<dbReference type="InterPro" id="IPR023214">
    <property type="entry name" value="HAD_sf"/>
</dbReference>
<proteinExistence type="predicted"/>
<accession>A0ABU3KPT6</accession>
<dbReference type="NCBIfam" id="TIGR01509">
    <property type="entry name" value="HAD-SF-IA-v3"/>
    <property type="match status" value="1"/>
</dbReference>
<name>A0ABU3KPT6_9BURK</name>
<dbReference type="PANTHER" id="PTHR43481">
    <property type="entry name" value="FRUCTOSE-1-PHOSPHATE PHOSPHATASE"/>
    <property type="match status" value="1"/>
</dbReference>
<dbReference type="Gene3D" id="1.10.150.240">
    <property type="entry name" value="Putative phosphatase, domain 2"/>
    <property type="match status" value="1"/>
</dbReference>
<sequence>MSSRFKAVLFDHDGTLVDSEAVHHALWNQVLQPYGVEIPRDVYMQHYSGVPALANGEDVRQRYGLSPSAEALAEAKNSVAALYLQTHAFPLMPGVRESLARLNAAGLRKGVVTGARMFAIAATLRSHAMAPEFEVVVSADEVVHSKPAPDCYLLALQQMGLQASEAVAFEDTEHGVASAIAAGVACVAIPTPMSAAQDFSAATVVVQDMAAAVDWVLKQG</sequence>
<evidence type="ECO:0000313" key="2">
    <source>
        <dbReference type="Proteomes" id="UP001321700"/>
    </source>
</evidence>
<comment type="caution">
    <text evidence="1">The sequence shown here is derived from an EMBL/GenBank/DDBJ whole genome shotgun (WGS) entry which is preliminary data.</text>
</comment>
<dbReference type="SFLD" id="SFLDG01135">
    <property type="entry name" value="C1.5.6:_HAD__Beta-PGM__Phospha"/>
    <property type="match status" value="1"/>
</dbReference>
<dbReference type="Proteomes" id="UP001321700">
    <property type="component" value="Unassembled WGS sequence"/>
</dbReference>
<dbReference type="InterPro" id="IPR051806">
    <property type="entry name" value="HAD-like_SPP"/>
</dbReference>
<dbReference type="PANTHER" id="PTHR43481:SF4">
    <property type="entry name" value="GLYCEROL-1-PHOSPHATE PHOSPHOHYDROLASE 1-RELATED"/>
    <property type="match status" value="1"/>
</dbReference>
<reference evidence="1 2" key="1">
    <citation type="submission" date="2023-08" db="EMBL/GenBank/DDBJ databases">
        <title>Rhodoferax potami sp. nov. and Rhodoferax mekongensis sp. nov., isolated from the Mekong River in Thailand.</title>
        <authorList>
            <person name="Kitikhun S."/>
            <person name="Charoenyingcharoen P."/>
            <person name="Siriarchawattana P."/>
            <person name="Likhitrattanapisal S."/>
            <person name="Nilsakha T."/>
            <person name="Chanpet A."/>
            <person name="Rattanawaree P."/>
            <person name="Ingsriswang S."/>
        </authorList>
    </citation>
    <scope>NUCLEOTIDE SEQUENCE [LARGE SCALE GENOMIC DNA]</scope>
    <source>
        <strain evidence="1 2">TBRC 17660</strain>
    </source>
</reference>
<dbReference type="SUPFAM" id="SSF56784">
    <property type="entry name" value="HAD-like"/>
    <property type="match status" value="1"/>
</dbReference>
<protein>
    <submittedName>
        <fullName evidence="1">HAD family phosphatase</fullName>
    </submittedName>
</protein>
<organism evidence="1 2">
    <name type="scientific">Rhodoferax potami</name>
    <dbReference type="NCBI Taxonomy" id="3068338"/>
    <lineage>
        <taxon>Bacteria</taxon>
        <taxon>Pseudomonadati</taxon>
        <taxon>Pseudomonadota</taxon>
        <taxon>Betaproteobacteria</taxon>
        <taxon>Burkholderiales</taxon>
        <taxon>Comamonadaceae</taxon>
        <taxon>Rhodoferax</taxon>
    </lineage>
</organism>
<dbReference type="SFLD" id="SFLDG01129">
    <property type="entry name" value="C1.5:_HAD__Beta-PGM__Phosphata"/>
    <property type="match status" value="1"/>
</dbReference>
<keyword evidence="2" id="KW-1185">Reference proteome</keyword>
<dbReference type="SFLD" id="SFLDS00003">
    <property type="entry name" value="Haloacid_Dehalogenase"/>
    <property type="match status" value="1"/>
</dbReference>
<dbReference type="InterPro" id="IPR006439">
    <property type="entry name" value="HAD-SF_hydro_IA"/>
</dbReference>
<dbReference type="PRINTS" id="PR00413">
    <property type="entry name" value="HADHALOGNASE"/>
</dbReference>
<dbReference type="RefSeq" id="WP_313875373.1">
    <property type="nucleotide sequence ID" value="NZ_JAVBIK010000001.1"/>
</dbReference>
<dbReference type="Pfam" id="PF00702">
    <property type="entry name" value="Hydrolase"/>
    <property type="match status" value="1"/>
</dbReference>